<sequence>MAVPFLKLPSLVQNMIVKDLTALEKFLISSMSERARKAISTCSKHQKVRIQVQNNERIEVVNAEFRRTEFVIEMSEPPEGFNVGREYRRMPNAQFPIMIFAKGSDHYDPDRKPGLFHKIWDMVMKTFRQAEINVQLYFDPQYDLDGTIGALASYHLNLLKLKTIALEKATWQMALNSIRKVDKKISCEILRISGGRSIRMNDIIKLFLECRHVVMKTGRYSNQKFIKLRNAWIENDKCEYVETSSFTSVNSLDVIINGIPATPVQNVRITGWKRNQSITVRNGYLIQKKDGTPAIICTETGSFVMATKFRMFDP</sequence>
<dbReference type="PANTHER" id="PTHR21503">
    <property type="entry name" value="F-BOX-CONTAINING HYPOTHETICAL PROTEIN C.ELEGANS"/>
    <property type="match status" value="1"/>
</dbReference>
<dbReference type="WBParaSite" id="Csp11.Scaffold630.g19193.t1">
    <property type="protein sequence ID" value="Csp11.Scaffold630.g19193.t1"/>
    <property type="gene ID" value="Csp11.Scaffold630.g19193"/>
</dbReference>
<reference evidence="2" key="1">
    <citation type="submission" date="2016-11" db="UniProtKB">
        <authorList>
            <consortium name="WormBaseParasite"/>
        </authorList>
    </citation>
    <scope>IDENTIFICATION</scope>
</reference>
<keyword evidence="1" id="KW-1185">Reference proteome</keyword>
<protein>
    <submittedName>
        <fullName evidence="2">F-box domain-containing protein</fullName>
    </submittedName>
</protein>
<dbReference type="Proteomes" id="UP000095282">
    <property type="component" value="Unplaced"/>
</dbReference>
<evidence type="ECO:0000313" key="2">
    <source>
        <dbReference type="WBParaSite" id="Csp11.Scaffold630.g19193.t1"/>
    </source>
</evidence>
<proteinExistence type="predicted"/>
<dbReference type="AlphaFoldDB" id="A0A1I7UTH8"/>
<evidence type="ECO:0000313" key="1">
    <source>
        <dbReference type="Proteomes" id="UP000095282"/>
    </source>
</evidence>
<accession>A0A1I7UTH8</accession>
<organism evidence="1 2">
    <name type="scientific">Caenorhabditis tropicalis</name>
    <dbReference type="NCBI Taxonomy" id="1561998"/>
    <lineage>
        <taxon>Eukaryota</taxon>
        <taxon>Metazoa</taxon>
        <taxon>Ecdysozoa</taxon>
        <taxon>Nematoda</taxon>
        <taxon>Chromadorea</taxon>
        <taxon>Rhabditida</taxon>
        <taxon>Rhabditina</taxon>
        <taxon>Rhabditomorpha</taxon>
        <taxon>Rhabditoidea</taxon>
        <taxon>Rhabditidae</taxon>
        <taxon>Peloderinae</taxon>
        <taxon>Caenorhabditis</taxon>
    </lineage>
</organism>
<name>A0A1I7UTH8_9PELO</name>
<dbReference type="PANTHER" id="PTHR21503:SF8">
    <property type="entry name" value="F-BOX ASSOCIATED DOMAIN-CONTAINING PROTEIN-RELATED"/>
    <property type="match status" value="1"/>
</dbReference>